<reference evidence="2 3" key="1">
    <citation type="submission" date="2024-06" db="EMBL/GenBank/DDBJ databases">
        <title>Novosphingobium rhizovicinus M1R2S20.</title>
        <authorList>
            <person name="Sun J.-Q."/>
        </authorList>
    </citation>
    <scope>NUCLEOTIDE SEQUENCE [LARGE SCALE GENOMIC DNA]</scope>
    <source>
        <strain evidence="2 3">M1R2S20</strain>
    </source>
</reference>
<protein>
    <recommendedName>
        <fullName evidence="4">Cell division protein FtsL</fullName>
    </recommendedName>
</protein>
<feature type="compositionally biased region" description="Basic and acidic residues" evidence="1">
    <location>
        <begin position="143"/>
        <end position="157"/>
    </location>
</feature>
<evidence type="ECO:0000313" key="3">
    <source>
        <dbReference type="Proteomes" id="UP001556118"/>
    </source>
</evidence>
<dbReference type="EMBL" id="JBFNXR010000019">
    <property type="protein sequence ID" value="MEW9854299.1"/>
    <property type="molecule type" value="Genomic_DNA"/>
</dbReference>
<organism evidence="2 3">
    <name type="scientific">Novosphingobium rhizovicinum</name>
    <dbReference type="NCBI Taxonomy" id="3228928"/>
    <lineage>
        <taxon>Bacteria</taxon>
        <taxon>Pseudomonadati</taxon>
        <taxon>Pseudomonadota</taxon>
        <taxon>Alphaproteobacteria</taxon>
        <taxon>Sphingomonadales</taxon>
        <taxon>Sphingomonadaceae</taxon>
        <taxon>Novosphingobium</taxon>
    </lineage>
</organism>
<accession>A0ABV3R883</accession>
<feature type="region of interest" description="Disordered" evidence="1">
    <location>
        <begin position="135"/>
        <end position="157"/>
    </location>
</feature>
<evidence type="ECO:0008006" key="4">
    <source>
        <dbReference type="Google" id="ProtNLM"/>
    </source>
</evidence>
<comment type="caution">
    <text evidence="2">The sequence shown here is derived from an EMBL/GenBank/DDBJ whole genome shotgun (WGS) entry which is preliminary data.</text>
</comment>
<sequence length="181" mass="19514">MNLTRDRVHSIGWMTVLLVCGAFSVALMLRVNAVKSQVAATEKRIVYLQRDIDFLQTEFQTRSNQQQLKTLNDVEFGYEAPRAEQYIEGERQLAALGKAPAPGAPEPIRFASAAVAAEEAESAGSRLLAMVSPVTGATAAAPAREEAERETSTDAEAKALARDAKDLSKRLARIELAGGAQ</sequence>
<gene>
    <name evidence="2" type="ORF">ABUH87_03780</name>
</gene>
<evidence type="ECO:0000313" key="2">
    <source>
        <dbReference type="EMBL" id="MEW9854299.1"/>
    </source>
</evidence>
<dbReference type="RefSeq" id="WP_367769735.1">
    <property type="nucleotide sequence ID" value="NZ_JBFNXR010000019.1"/>
</dbReference>
<keyword evidence="3" id="KW-1185">Reference proteome</keyword>
<name>A0ABV3R883_9SPHN</name>
<dbReference type="Proteomes" id="UP001556118">
    <property type="component" value="Unassembled WGS sequence"/>
</dbReference>
<evidence type="ECO:0000256" key="1">
    <source>
        <dbReference type="SAM" id="MobiDB-lite"/>
    </source>
</evidence>
<proteinExistence type="predicted"/>